<sequence length="507" mass="56370">MAEGTPVTKNLEENEVWFRSRCEGCADIKLQPMLLGKGGSVHVLAIYVENTVPNLILEESVLGRMFIEMTDKTPGEVYQAVEANSLGLSEAEPLPTREEAMDAMLAGNLLLLVDGYNKGLKIGSKGYPSRSVDTTDTEKVLRGSNEGFTESVKTNTALIRKRIRSTDLKVEELTAGVRSNTRLVLVYMKELVYQEVLEQIRQGIDRFVIDGVLDSGIIEQLTEEDWVSPFPQFQTTERPDLAAMEVLDGRVVLLSDNSPVALLLPSAFQDFMNVTEDRYNRFEIASFERLIRYAAMVFSFLLSGTYLAVIGFHTMILPTNLILSFAESRQGVPFPSLLEVLFMELAFELIREAGIRMPGALSGTIGIVGGLIIGDAAVSANLVSPMAVVVVALSALSSFAIPNEECTSAFRLIKYGFILLGGLLGMYGIVLGLYLLFGHLARLTSFQIPYLMPFTGKGVAGYRDERDLLVRAPMRRMRYRPIYAVRSQRIRLRENQKVRGDRKHVCR</sequence>
<evidence type="ECO:0000256" key="2">
    <source>
        <dbReference type="ARBA" id="ARBA00023136"/>
    </source>
</evidence>
<dbReference type="PANTHER" id="PTHR22550">
    <property type="entry name" value="SPORE GERMINATION PROTEIN"/>
    <property type="match status" value="1"/>
</dbReference>
<reference evidence="4 5" key="1">
    <citation type="submission" date="2019-01" db="EMBL/GenBank/DDBJ databases">
        <title>Blautia sp. nov. KGMB01111 isolated human feces.</title>
        <authorList>
            <person name="Park J.-E."/>
            <person name="Kim J.-S."/>
            <person name="Park S.-H."/>
        </authorList>
    </citation>
    <scope>NUCLEOTIDE SEQUENCE [LARGE SCALE GENOMIC DNA]</scope>
    <source>
        <strain evidence="4 5">KGMB01111</strain>
    </source>
</reference>
<comment type="similarity">
    <text evidence="1">Belongs to the GerABKA family.</text>
</comment>
<comment type="caution">
    <text evidence="4">The sequence shown here is derived from an EMBL/GenBank/DDBJ whole genome shotgun (WGS) entry which is preliminary data.</text>
</comment>
<feature type="transmembrane region" description="Helical" evidence="3">
    <location>
        <begin position="382"/>
        <end position="401"/>
    </location>
</feature>
<evidence type="ECO:0000256" key="1">
    <source>
        <dbReference type="ARBA" id="ARBA00005278"/>
    </source>
</evidence>
<keyword evidence="5" id="KW-1185">Reference proteome</keyword>
<dbReference type="PANTHER" id="PTHR22550:SF5">
    <property type="entry name" value="LEUCINE ZIPPER PROTEIN 4"/>
    <property type="match status" value="1"/>
</dbReference>
<dbReference type="Pfam" id="PF03323">
    <property type="entry name" value="GerA"/>
    <property type="match status" value="1"/>
</dbReference>
<gene>
    <name evidence="4" type="ORF">ETP43_03230</name>
</gene>
<proteinExistence type="inferred from homology"/>
<evidence type="ECO:0000313" key="5">
    <source>
        <dbReference type="Proteomes" id="UP000290106"/>
    </source>
</evidence>
<feature type="transmembrane region" description="Helical" evidence="3">
    <location>
        <begin position="290"/>
        <end position="312"/>
    </location>
</feature>
<feature type="transmembrane region" description="Helical" evidence="3">
    <location>
        <begin position="413"/>
        <end position="437"/>
    </location>
</feature>
<keyword evidence="3" id="KW-0812">Transmembrane</keyword>
<name>A0A4Q1RFF3_9FIRM</name>
<dbReference type="AlphaFoldDB" id="A0A4Q1RFF3"/>
<dbReference type="InterPro" id="IPR050768">
    <property type="entry name" value="UPF0353/GerABKA_families"/>
</dbReference>
<feature type="transmembrane region" description="Helical" evidence="3">
    <location>
        <begin position="357"/>
        <end position="376"/>
    </location>
</feature>
<dbReference type="OrthoDB" id="9772630at2"/>
<accession>A0A4Q1RFF3</accession>
<dbReference type="GO" id="GO:0009847">
    <property type="term" value="P:spore germination"/>
    <property type="evidence" value="ECO:0007669"/>
    <property type="project" value="InterPro"/>
</dbReference>
<dbReference type="GO" id="GO:0016020">
    <property type="term" value="C:membrane"/>
    <property type="evidence" value="ECO:0007669"/>
    <property type="project" value="InterPro"/>
</dbReference>
<protein>
    <submittedName>
        <fullName evidence="4">Spore germination protein</fullName>
    </submittedName>
</protein>
<organism evidence="4 5">
    <name type="scientific">Blautia faecicola</name>
    <dbReference type="NCBI Taxonomy" id="2509240"/>
    <lineage>
        <taxon>Bacteria</taxon>
        <taxon>Bacillati</taxon>
        <taxon>Bacillota</taxon>
        <taxon>Clostridia</taxon>
        <taxon>Lachnospirales</taxon>
        <taxon>Lachnospiraceae</taxon>
        <taxon>Blautia</taxon>
    </lineage>
</organism>
<dbReference type="InterPro" id="IPR004995">
    <property type="entry name" value="Spore_Ger"/>
</dbReference>
<dbReference type="PIRSF" id="PIRSF005690">
    <property type="entry name" value="GerBA"/>
    <property type="match status" value="1"/>
</dbReference>
<keyword evidence="2 3" id="KW-0472">Membrane</keyword>
<dbReference type="RefSeq" id="WP_129257017.1">
    <property type="nucleotide sequence ID" value="NZ_SDKC01000001.1"/>
</dbReference>
<dbReference type="Proteomes" id="UP000290106">
    <property type="component" value="Unassembled WGS sequence"/>
</dbReference>
<evidence type="ECO:0000256" key="3">
    <source>
        <dbReference type="SAM" id="Phobius"/>
    </source>
</evidence>
<dbReference type="EMBL" id="SDKC01000001">
    <property type="protein sequence ID" value="RXS74330.1"/>
    <property type="molecule type" value="Genomic_DNA"/>
</dbReference>
<keyword evidence="3" id="KW-1133">Transmembrane helix</keyword>
<evidence type="ECO:0000313" key="4">
    <source>
        <dbReference type="EMBL" id="RXS74330.1"/>
    </source>
</evidence>